<dbReference type="SUPFAM" id="SSF55073">
    <property type="entry name" value="Nucleotide cyclase"/>
    <property type="match status" value="1"/>
</dbReference>
<dbReference type="Pfam" id="PF01590">
    <property type="entry name" value="GAF"/>
    <property type="match status" value="1"/>
</dbReference>
<dbReference type="CDD" id="cd01949">
    <property type="entry name" value="GGDEF"/>
    <property type="match status" value="1"/>
</dbReference>
<dbReference type="SMART" id="SM00065">
    <property type="entry name" value="GAF"/>
    <property type="match status" value="1"/>
</dbReference>
<evidence type="ECO:0000256" key="1">
    <source>
        <dbReference type="ARBA" id="ARBA00012528"/>
    </source>
</evidence>
<dbReference type="InterPro" id="IPR029787">
    <property type="entry name" value="Nucleotide_cyclase"/>
</dbReference>
<dbReference type="NCBIfam" id="TIGR00254">
    <property type="entry name" value="GGDEF"/>
    <property type="match status" value="1"/>
</dbReference>
<dbReference type="RefSeq" id="WP_002625117.1">
    <property type="nucleotide sequence ID" value="NZ_ANAH02000005.1"/>
</dbReference>
<evidence type="ECO:0000313" key="4">
    <source>
        <dbReference type="Proteomes" id="UP000011682"/>
    </source>
</evidence>
<organism evidence="3 4">
    <name type="scientific">Cystobacter fuscus (strain ATCC 25194 / DSM 2262 / NBRC 100088 / M29)</name>
    <dbReference type="NCBI Taxonomy" id="1242864"/>
    <lineage>
        <taxon>Bacteria</taxon>
        <taxon>Pseudomonadati</taxon>
        <taxon>Myxococcota</taxon>
        <taxon>Myxococcia</taxon>
        <taxon>Myxococcales</taxon>
        <taxon>Cystobacterineae</taxon>
        <taxon>Archangiaceae</taxon>
        <taxon>Cystobacter</taxon>
    </lineage>
</organism>
<name>S9QQX2_CYSF2</name>
<dbReference type="Gene3D" id="3.30.450.40">
    <property type="match status" value="1"/>
</dbReference>
<dbReference type="FunFam" id="3.30.70.270:FF:000001">
    <property type="entry name" value="Diguanylate cyclase domain protein"/>
    <property type="match status" value="1"/>
</dbReference>
<dbReference type="InterPro" id="IPR000160">
    <property type="entry name" value="GGDEF_dom"/>
</dbReference>
<reference evidence="3" key="1">
    <citation type="submission" date="2013-05" db="EMBL/GenBank/DDBJ databases">
        <title>Genome assembly of Cystobacter fuscus DSM 2262.</title>
        <authorList>
            <person name="Sharma G."/>
            <person name="Khatri I."/>
            <person name="Kaur C."/>
            <person name="Mayilraj S."/>
            <person name="Subramanian S."/>
        </authorList>
    </citation>
    <scope>NUCLEOTIDE SEQUENCE [LARGE SCALE GENOMIC DNA]</scope>
    <source>
        <strain evidence="3">DSM 2262</strain>
    </source>
</reference>
<keyword evidence="4" id="KW-1185">Reference proteome</keyword>
<dbReference type="GO" id="GO:0005886">
    <property type="term" value="C:plasma membrane"/>
    <property type="evidence" value="ECO:0007669"/>
    <property type="project" value="TreeGrafter"/>
</dbReference>
<dbReference type="InterPro" id="IPR029016">
    <property type="entry name" value="GAF-like_dom_sf"/>
</dbReference>
<dbReference type="EMBL" id="ANAH02000005">
    <property type="protein sequence ID" value="EPX63679.1"/>
    <property type="molecule type" value="Genomic_DNA"/>
</dbReference>
<dbReference type="SUPFAM" id="SSF55781">
    <property type="entry name" value="GAF domain-like"/>
    <property type="match status" value="1"/>
</dbReference>
<dbReference type="Gene3D" id="3.30.70.270">
    <property type="match status" value="1"/>
</dbReference>
<feature type="domain" description="GGDEF" evidence="2">
    <location>
        <begin position="214"/>
        <end position="348"/>
    </location>
</feature>
<dbReference type="InterPro" id="IPR003018">
    <property type="entry name" value="GAF"/>
</dbReference>
<dbReference type="eggNOG" id="COG2203">
    <property type="taxonomic scope" value="Bacteria"/>
</dbReference>
<dbReference type="InterPro" id="IPR050469">
    <property type="entry name" value="Diguanylate_Cyclase"/>
</dbReference>
<sequence>MNSAELLAAMTRTVEQLAAYNDIAKALTSTLELREVLNLMMEKIRSLLRPRNWSLLLQDERTGKLYFEIAVGEGAEVLKGLQLAPGEGIAGTAFATGTARLVEDVSHDPAFASRFDDASTFRTRSIVAVPLIARGQVLGVIELVNGVIDRPFTQEDLMALTAIADFAAIAIENARNFRRVQELTIKDEHTGVYNARHLRAQLEHEVRRSQRFHHPVSLIFLDLDRFKSINDAHGHLVGSAVLREVGELLMSCCRQLDYVFRYGGDEFALLLVETSTDGAVTTATRIRDAFRKQVFQQAAELELRVTASLGVATYPEHALSAVDLVRAADFAMYAAKARGRDDICVAVPQGERPSGGPGSMMGKK</sequence>
<gene>
    <name evidence="3" type="ORF">D187_006088</name>
</gene>
<dbReference type="PANTHER" id="PTHR45138">
    <property type="entry name" value="REGULATORY COMPONENTS OF SENSORY TRANSDUCTION SYSTEM"/>
    <property type="match status" value="1"/>
</dbReference>
<dbReference type="EC" id="2.7.7.65" evidence="1"/>
<dbReference type="AlphaFoldDB" id="S9QQX2"/>
<accession>S9QQX2</accession>
<evidence type="ECO:0000259" key="2">
    <source>
        <dbReference type="PROSITE" id="PS50887"/>
    </source>
</evidence>
<protein>
    <recommendedName>
        <fullName evidence="1">diguanylate cyclase</fullName>
        <ecNumber evidence="1">2.7.7.65</ecNumber>
    </recommendedName>
</protein>
<dbReference type="GO" id="GO:1902201">
    <property type="term" value="P:negative regulation of bacterial-type flagellum-dependent cell motility"/>
    <property type="evidence" value="ECO:0007669"/>
    <property type="project" value="TreeGrafter"/>
</dbReference>
<dbReference type="OrthoDB" id="9759607at2"/>
<dbReference type="Proteomes" id="UP000011682">
    <property type="component" value="Unassembled WGS sequence"/>
</dbReference>
<dbReference type="GO" id="GO:0052621">
    <property type="term" value="F:diguanylate cyclase activity"/>
    <property type="evidence" value="ECO:0007669"/>
    <property type="project" value="UniProtKB-EC"/>
</dbReference>
<evidence type="ECO:0000313" key="3">
    <source>
        <dbReference type="EMBL" id="EPX63679.1"/>
    </source>
</evidence>
<dbReference type="GO" id="GO:0043709">
    <property type="term" value="P:cell adhesion involved in single-species biofilm formation"/>
    <property type="evidence" value="ECO:0007669"/>
    <property type="project" value="TreeGrafter"/>
</dbReference>
<comment type="caution">
    <text evidence="3">The sequence shown here is derived from an EMBL/GenBank/DDBJ whole genome shotgun (WGS) entry which is preliminary data.</text>
</comment>
<dbReference type="InterPro" id="IPR043128">
    <property type="entry name" value="Rev_trsase/Diguanyl_cyclase"/>
</dbReference>
<dbReference type="SMART" id="SM00267">
    <property type="entry name" value="GGDEF"/>
    <property type="match status" value="1"/>
</dbReference>
<dbReference type="PANTHER" id="PTHR45138:SF6">
    <property type="entry name" value="DIGUANYLATE CYCLASE DGCN"/>
    <property type="match status" value="1"/>
</dbReference>
<proteinExistence type="predicted"/>
<dbReference type="eggNOG" id="COG3706">
    <property type="taxonomic scope" value="Bacteria"/>
</dbReference>
<dbReference type="Pfam" id="PF00990">
    <property type="entry name" value="GGDEF"/>
    <property type="match status" value="1"/>
</dbReference>
<dbReference type="PROSITE" id="PS50887">
    <property type="entry name" value="GGDEF"/>
    <property type="match status" value="1"/>
</dbReference>